<evidence type="ECO:0000256" key="9">
    <source>
        <dbReference type="ARBA" id="ARBA00025772"/>
    </source>
</evidence>
<dbReference type="Gene3D" id="3.55.40.10">
    <property type="entry name" value="minor pseudopilin epsh domain"/>
    <property type="match status" value="1"/>
</dbReference>
<dbReference type="PATRIC" id="fig|1288826.3.peg.3676"/>
<dbReference type="GO" id="GO:0005886">
    <property type="term" value="C:plasma membrane"/>
    <property type="evidence" value="ECO:0007669"/>
    <property type="project" value="UniProtKB-SubCell"/>
</dbReference>
<evidence type="ECO:0000256" key="1">
    <source>
        <dbReference type="ARBA" id="ARBA00004377"/>
    </source>
</evidence>
<dbReference type="EMBL" id="APAT01000030">
    <property type="protein sequence ID" value="EMP53931.1"/>
    <property type="molecule type" value="Genomic_DNA"/>
</dbReference>
<dbReference type="InterPro" id="IPR045584">
    <property type="entry name" value="Pilin-like"/>
</dbReference>
<feature type="transmembrane region" description="Helical" evidence="11">
    <location>
        <begin position="12"/>
        <end position="34"/>
    </location>
</feature>
<evidence type="ECO:0000256" key="11">
    <source>
        <dbReference type="SAM" id="Phobius"/>
    </source>
</evidence>
<reference evidence="13 14" key="1">
    <citation type="journal article" date="2013" name="Genome Announc.">
        <title>Genome Sequence of Hydrothermal Arsenic-Respiring Bacterium Marinobacter santoriniensis NKSG1T.</title>
        <authorList>
            <person name="Handley K.M."/>
            <person name="Upton M."/>
            <person name="Beatson S.A."/>
            <person name="Hery M."/>
            <person name="Lloyd J.R."/>
        </authorList>
    </citation>
    <scope>NUCLEOTIDE SEQUENCE [LARGE SCALE GENOMIC DNA]</scope>
    <source>
        <strain evidence="13 14">NKSG1</strain>
    </source>
</reference>
<dbReference type="OrthoDB" id="6886961at2"/>
<dbReference type="NCBIfam" id="TIGR02532">
    <property type="entry name" value="IV_pilin_GFxxxE"/>
    <property type="match status" value="1"/>
</dbReference>
<feature type="domain" description="General secretion pathway GspH" evidence="12">
    <location>
        <begin position="51"/>
        <end position="148"/>
    </location>
</feature>
<dbReference type="SUPFAM" id="SSF54523">
    <property type="entry name" value="Pili subunits"/>
    <property type="match status" value="1"/>
</dbReference>
<dbReference type="GO" id="GO:0015627">
    <property type="term" value="C:type II protein secretion system complex"/>
    <property type="evidence" value="ECO:0007669"/>
    <property type="project" value="InterPro"/>
</dbReference>
<dbReference type="InterPro" id="IPR012902">
    <property type="entry name" value="N_methyl_site"/>
</dbReference>
<accession>M7CJT9</accession>
<dbReference type="STRING" id="1288826.MSNKSG1_18505"/>
<evidence type="ECO:0000256" key="7">
    <source>
        <dbReference type="ARBA" id="ARBA00022989"/>
    </source>
</evidence>
<keyword evidence="7 11" id="KW-1133">Transmembrane helix</keyword>
<dbReference type="Pfam" id="PF07963">
    <property type="entry name" value="N_methyl"/>
    <property type="match status" value="1"/>
</dbReference>
<sequence>MTRTRSPGAGFTLLELIITIAILAILSTFVTQGWNRWISQSRQRALLDDYHAIFAYARWTAASTHSLVTLCPLSDQNRCVDDWTRPVSVFTDRNNDKKPDHDEILRSLAPDFGTFSLRSRTAGRGYFQFNEKGMTHGAMGSLVLCPQDPATGTMTYMPVNLAGRFRVQYDQDADGIIRLSWGGKISC</sequence>
<dbReference type="RefSeq" id="WP_008940813.1">
    <property type="nucleotide sequence ID" value="NZ_APAT01000030.1"/>
</dbReference>
<keyword evidence="4" id="KW-0488">Methylation</keyword>
<keyword evidence="5" id="KW-0997">Cell inner membrane</keyword>
<evidence type="ECO:0000256" key="5">
    <source>
        <dbReference type="ARBA" id="ARBA00022519"/>
    </source>
</evidence>
<keyword evidence="6 11" id="KW-0812">Transmembrane</keyword>
<dbReference type="GO" id="GO:0015628">
    <property type="term" value="P:protein secretion by the type II secretion system"/>
    <property type="evidence" value="ECO:0007669"/>
    <property type="project" value="InterPro"/>
</dbReference>
<keyword evidence="3" id="KW-1003">Cell membrane</keyword>
<name>M7CJT9_9GAMM</name>
<keyword evidence="14" id="KW-1185">Reference proteome</keyword>
<evidence type="ECO:0000313" key="13">
    <source>
        <dbReference type="EMBL" id="EMP53931.1"/>
    </source>
</evidence>
<keyword evidence="8 11" id="KW-0472">Membrane</keyword>
<proteinExistence type="inferred from homology"/>
<dbReference type="Pfam" id="PF12019">
    <property type="entry name" value="GspH"/>
    <property type="match status" value="1"/>
</dbReference>
<comment type="subcellular location">
    <subcellularLocation>
        <location evidence="1">Cell inner membrane</location>
        <topology evidence="1">Single-pass membrane protein</topology>
    </subcellularLocation>
</comment>
<organism evidence="13 14">
    <name type="scientific">Marinobacter santoriniensis NKSG1</name>
    <dbReference type="NCBI Taxonomy" id="1288826"/>
    <lineage>
        <taxon>Bacteria</taxon>
        <taxon>Pseudomonadati</taxon>
        <taxon>Pseudomonadota</taxon>
        <taxon>Gammaproteobacteria</taxon>
        <taxon>Pseudomonadales</taxon>
        <taxon>Marinobacteraceae</taxon>
        <taxon>Marinobacter</taxon>
    </lineage>
</organism>
<evidence type="ECO:0000256" key="2">
    <source>
        <dbReference type="ARBA" id="ARBA00021549"/>
    </source>
</evidence>
<dbReference type="InterPro" id="IPR022346">
    <property type="entry name" value="T2SS_GspH"/>
</dbReference>
<evidence type="ECO:0000256" key="8">
    <source>
        <dbReference type="ARBA" id="ARBA00023136"/>
    </source>
</evidence>
<evidence type="ECO:0000256" key="3">
    <source>
        <dbReference type="ARBA" id="ARBA00022475"/>
    </source>
</evidence>
<dbReference type="Proteomes" id="UP000011960">
    <property type="component" value="Unassembled WGS sequence"/>
</dbReference>
<dbReference type="eggNOG" id="COG4970">
    <property type="taxonomic scope" value="Bacteria"/>
</dbReference>
<gene>
    <name evidence="13" type="ORF">MSNKSG1_18505</name>
</gene>
<evidence type="ECO:0000259" key="12">
    <source>
        <dbReference type="Pfam" id="PF12019"/>
    </source>
</evidence>
<protein>
    <recommendedName>
        <fullName evidence="2">Type II secretion system protein H</fullName>
    </recommendedName>
    <alternativeName>
        <fullName evidence="10">General secretion pathway protein H</fullName>
    </alternativeName>
</protein>
<comment type="similarity">
    <text evidence="9">Belongs to the GSP H family.</text>
</comment>
<evidence type="ECO:0000313" key="14">
    <source>
        <dbReference type="Proteomes" id="UP000011960"/>
    </source>
</evidence>
<evidence type="ECO:0000256" key="10">
    <source>
        <dbReference type="ARBA" id="ARBA00030775"/>
    </source>
</evidence>
<dbReference type="PROSITE" id="PS00409">
    <property type="entry name" value="PROKAR_NTER_METHYL"/>
    <property type="match status" value="1"/>
</dbReference>
<dbReference type="AlphaFoldDB" id="M7CJT9"/>
<comment type="caution">
    <text evidence="13">The sequence shown here is derived from an EMBL/GenBank/DDBJ whole genome shotgun (WGS) entry which is preliminary data.</text>
</comment>
<evidence type="ECO:0000256" key="4">
    <source>
        <dbReference type="ARBA" id="ARBA00022481"/>
    </source>
</evidence>
<evidence type="ECO:0000256" key="6">
    <source>
        <dbReference type="ARBA" id="ARBA00022692"/>
    </source>
</evidence>